<dbReference type="InterPro" id="IPR000408">
    <property type="entry name" value="Reg_chr_condens"/>
</dbReference>
<evidence type="ECO:0000313" key="4">
    <source>
        <dbReference type="WBParaSite" id="ACRNAN_Path_1235.g4830.t1"/>
    </source>
</evidence>
<evidence type="ECO:0000256" key="2">
    <source>
        <dbReference type="PROSITE-ProRule" id="PRU00235"/>
    </source>
</evidence>
<keyword evidence="1" id="KW-0677">Repeat</keyword>
<dbReference type="WBParaSite" id="ACRNAN_Path_1235.g4830.t1">
    <property type="protein sequence ID" value="ACRNAN_Path_1235.g4830.t1"/>
    <property type="gene ID" value="ACRNAN_Path_1235.g4830"/>
</dbReference>
<dbReference type="InterPro" id="IPR051210">
    <property type="entry name" value="Ub_ligase/GEF_domain"/>
</dbReference>
<dbReference type="Gene3D" id="2.130.10.30">
    <property type="entry name" value="Regulator of chromosome condensation 1/beta-lactamase-inhibitor protein II"/>
    <property type="match status" value="1"/>
</dbReference>
<name>A0A914BXP2_9BILA</name>
<reference evidence="4" key="1">
    <citation type="submission" date="2022-11" db="UniProtKB">
        <authorList>
            <consortium name="WormBaseParasite"/>
        </authorList>
    </citation>
    <scope>IDENTIFICATION</scope>
</reference>
<dbReference type="PRINTS" id="PR00633">
    <property type="entry name" value="RCCNDNSATION"/>
</dbReference>
<dbReference type="InterPro" id="IPR009091">
    <property type="entry name" value="RCC1/BLIP-II"/>
</dbReference>
<dbReference type="AlphaFoldDB" id="A0A914BXP2"/>
<dbReference type="PROSITE" id="PS50012">
    <property type="entry name" value="RCC1_3"/>
    <property type="match status" value="2"/>
</dbReference>
<keyword evidence="3" id="KW-1185">Reference proteome</keyword>
<protein>
    <submittedName>
        <fullName evidence="4">RCC1 domain-containing protein 1</fullName>
    </submittedName>
</protein>
<dbReference type="SUPFAM" id="SSF50985">
    <property type="entry name" value="RCC1/BLIP-II"/>
    <property type="match status" value="1"/>
</dbReference>
<proteinExistence type="predicted"/>
<evidence type="ECO:0000256" key="1">
    <source>
        <dbReference type="ARBA" id="ARBA00022737"/>
    </source>
</evidence>
<dbReference type="PANTHER" id="PTHR22870:SF408">
    <property type="entry name" value="OS09G0560450 PROTEIN"/>
    <property type="match status" value="1"/>
</dbReference>
<dbReference type="Proteomes" id="UP000887540">
    <property type="component" value="Unplaced"/>
</dbReference>
<sequence>MDQRAYNFDVPERVVQIGCTLEFVFILTETGGIYVFCLKEKKFYSLSPSDCIWTVTNVLISIFQLQSESDFESCMNIMTLTCLSSEIKMFSLVCTMHAAYLLKNDLESKTSSIQRIYDSRHPDKDEIISMNILITKIAAGNDHILLLDEIGSVHAFGSGNHGELGCGSLEFEKKPKTIEFFRENNIKVVDISAGSWHSAAVTNTGDCYTWGWNRNGALGLDSEEINIQLYPFPIETNSDIRVVSVCCHSTLTILKFENGESLKFGCQ</sequence>
<feature type="repeat" description="RCC1" evidence="2">
    <location>
        <begin position="205"/>
        <end position="258"/>
    </location>
</feature>
<evidence type="ECO:0000313" key="3">
    <source>
        <dbReference type="Proteomes" id="UP000887540"/>
    </source>
</evidence>
<dbReference type="Pfam" id="PF00415">
    <property type="entry name" value="RCC1"/>
    <property type="match status" value="2"/>
</dbReference>
<feature type="repeat" description="RCC1" evidence="2">
    <location>
        <begin position="151"/>
        <end position="204"/>
    </location>
</feature>
<dbReference type="PANTHER" id="PTHR22870">
    <property type="entry name" value="REGULATOR OF CHROMOSOME CONDENSATION"/>
    <property type="match status" value="1"/>
</dbReference>
<organism evidence="3 4">
    <name type="scientific">Acrobeloides nanus</name>
    <dbReference type="NCBI Taxonomy" id="290746"/>
    <lineage>
        <taxon>Eukaryota</taxon>
        <taxon>Metazoa</taxon>
        <taxon>Ecdysozoa</taxon>
        <taxon>Nematoda</taxon>
        <taxon>Chromadorea</taxon>
        <taxon>Rhabditida</taxon>
        <taxon>Tylenchina</taxon>
        <taxon>Cephalobomorpha</taxon>
        <taxon>Cephaloboidea</taxon>
        <taxon>Cephalobidae</taxon>
        <taxon>Acrobeloides</taxon>
    </lineage>
</organism>
<dbReference type="PROSITE" id="PS00626">
    <property type="entry name" value="RCC1_2"/>
    <property type="match status" value="2"/>
</dbReference>
<accession>A0A914BXP2</accession>